<dbReference type="Gene3D" id="3.40.50.300">
    <property type="entry name" value="P-loop containing nucleotide triphosphate hydrolases"/>
    <property type="match status" value="1"/>
</dbReference>
<dbReference type="InterPro" id="IPR050388">
    <property type="entry name" value="ABC_Ni/Peptide_Import"/>
</dbReference>
<dbReference type="EMBL" id="JALDAY010000013">
    <property type="protein sequence ID" value="MCI3276923.1"/>
    <property type="molecule type" value="Genomic_DNA"/>
</dbReference>
<evidence type="ECO:0000256" key="5">
    <source>
        <dbReference type="ARBA" id="ARBA00022741"/>
    </source>
</evidence>
<dbReference type="NCBIfam" id="TIGR01727">
    <property type="entry name" value="oligo_HPY"/>
    <property type="match status" value="1"/>
</dbReference>
<keyword evidence="7" id="KW-0472">Membrane</keyword>
<dbReference type="PANTHER" id="PTHR43297">
    <property type="entry name" value="OLIGOPEPTIDE TRANSPORT ATP-BINDING PROTEIN APPD"/>
    <property type="match status" value="1"/>
</dbReference>
<feature type="domain" description="ABC transporter" evidence="8">
    <location>
        <begin position="37"/>
        <end position="285"/>
    </location>
</feature>
<evidence type="ECO:0000256" key="2">
    <source>
        <dbReference type="ARBA" id="ARBA00005417"/>
    </source>
</evidence>
<evidence type="ECO:0000256" key="6">
    <source>
        <dbReference type="ARBA" id="ARBA00022840"/>
    </source>
</evidence>
<evidence type="ECO:0000256" key="7">
    <source>
        <dbReference type="ARBA" id="ARBA00023136"/>
    </source>
</evidence>
<comment type="subcellular location">
    <subcellularLocation>
        <location evidence="1">Cell membrane</location>
        <topology evidence="1">Peripheral membrane protein</topology>
    </subcellularLocation>
</comment>
<dbReference type="SMART" id="SM00382">
    <property type="entry name" value="AAA"/>
    <property type="match status" value="1"/>
</dbReference>
<name>A0ABS9YI51_9ACTN</name>
<evidence type="ECO:0000259" key="8">
    <source>
        <dbReference type="PROSITE" id="PS50893"/>
    </source>
</evidence>
<protein>
    <submittedName>
        <fullName evidence="9">ABC transporter ATP-binding protein</fullName>
    </submittedName>
</protein>
<keyword evidence="5" id="KW-0547">Nucleotide-binding</keyword>
<dbReference type="CDD" id="cd03257">
    <property type="entry name" value="ABC_NikE_OppD_transporters"/>
    <property type="match status" value="1"/>
</dbReference>
<keyword evidence="10" id="KW-1185">Reference proteome</keyword>
<gene>
    <name evidence="9" type="ORF">MQP27_38235</name>
</gene>
<keyword evidence="6 9" id="KW-0067">ATP-binding</keyword>
<dbReference type="InterPro" id="IPR003439">
    <property type="entry name" value="ABC_transporter-like_ATP-bd"/>
</dbReference>
<dbReference type="SUPFAM" id="SSF52540">
    <property type="entry name" value="P-loop containing nucleoside triphosphate hydrolases"/>
    <property type="match status" value="1"/>
</dbReference>
<dbReference type="InterPro" id="IPR003593">
    <property type="entry name" value="AAA+_ATPase"/>
</dbReference>
<organism evidence="9 10">
    <name type="scientific">Streptomyces cylindrosporus</name>
    <dbReference type="NCBI Taxonomy" id="2927583"/>
    <lineage>
        <taxon>Bacteria</taxon>
        <taxon>Bacillati</taxon>
        <taxon>Actinomycetota</taxon>
        <taxon>Actinomycetes</taxon>
        <taxon>Kitasatosporales</taxon>
        <taxon>Streptomycetaceae</taxon>
        <taxon>Streptomyces</taxon>
    </lineage>
</organism>
<dbReference type="GO" id="GO:0005524">
    <property type="term" value="F:ATP binding"/>
    <property type="evidence" value="ECO:0007669"/>
    <property type="project" value="UniProtKB-KW"/>
</dbReference>
<dbReference type="Proteomes" id="UP001165269">
    <property type="component" value="Unassembled WGS sequence"/>
</dbReference>
<dbReference type="InterPro" id="IPR017871">
    <property type="entry name" value="ABC_transporter-like_CS"/>
</dbReference>
<dbReference type="InterPro" id="IPR013563">
    <property type="entry name" value="Oligopep_ABC_C"/>
</dbReference>
<evidence type="ECO:0000256" key="3">
    <source>
        <dbReference type="ARBA" id="ARBA00022448"/>
    </source>
</evidence>
<sequence>MSAPDGLHDATAPNGVQDVIAPEGVHDVAPPEAVLEVRGLRVGFDVPAGRLPAVDGVDLTLRRGEILALVGESGSGKSALAMSLVGLNRGPRTHVDGSVSFRGRELVGASERELRRVRGKDVAVVFQDALAALNPLHRAGAQVAETIRAHGDVPRTTAASRAVELLGEVGIAGPARAARAYPHQLSGGMRQRVMIAMGLANDPAVLIADEPTTALDVTIQAQVLALLKRVQREHGTSVLLITHDLGVVAEVADRVAVMYAGRIVEQGTRDEVLFDPQHPYTMGLLGSVPPLRGPVPERLPAIPGAPPAGVGRPPGCGFRPRCAFAHDGCDSRPELRWRHGGPAHLDACVLTAQARARARTAQAAGAAV</sequence>
<evidence type="ECO:0000313" key="10">
    <source>
        <dbReference type="Proteomes" id="UP001165269"/>
    </source>
</evidence>
<reference evidence="9" key="1">
    <citation type="submission" date="2022-03" db="EMBL/GenBank/DDBJ databases">
        <title>Streptomyces 7R015 and 7R016 isolated from Barleria lupulina in Thailand.</title>
        <authorList>
            <person name="Kanchanasin P."/>
            <person name="Phongsopitanun W."/>
            <person name="Tanasupawat S."/>
        </authorList>
    </citation>
    <scope>NUCLEOTIDE SEQUENCE</scope>
    <source>
        <strain evidence="9">7R015</strain>
    </source>
</reference>
<dbReference type="Pfam" id="PF00005">
    <property type="entry name" value="ABC_tran"/>
    <property type="match status" value="1"/>
</dbReference>
<dbReference type="Pfam" id="PF08352">
    <property type="entry name" value="oligo_HPY"/>
    <property type="match status" value="1"/>
</dbReference>
<dbReference type="PROSITE" id="PS50893">
    <property type="entry name" value="ABC_TRANSPORTER_2"/>
    <property type="match status" value="1"/>
</dbReference>
<dbReference type="PANTHER" id="PTHR43297:SF2">
    <property type="entry name" value="DIPEPTIDE TRANSPORT ATP-BINDING PROTEIN DPPD"/>
    <property type="match status" value="1"/>
</dbReference>
<comment type="similarity">
    <text evidence="2">Belongs to the ABC transporter superfamily.</text>
</comment>
<keyword evidence="3" id="KW-0813">Transport</keyword>
<dbReference type="InterPro" id="IPR027417">
    <property type="entry name" value="P-loop_NTPase"/>
</dbReference>
<evidence type="ECO:0000256" key="1">
    <source>
        <dbReference type="ARBA" id="ARBA00004202"/>
    </source>
</evidence>
<evidence type="ECO:0000313" key="9">
    <source>
        <dbReference type="EMBL" id="MCI3276923.1"/>
    </source>
</evidence>
<proteinExistence type="inferred from homology"/>
<dbReference type="RefSeq" id="WP_242773985.1">
    <property type="nucleotide sequence ID" value="NZ_JALDAY010000013.1"/>
</dbReference>
<evidence type="ECO:0000256" key="4">
    <source>
        <dbReference type="ARBA" id="ARBA00022475"/>
    </source>
</evidence>
<accession>A0ABS9YI51</accession>
<keyword evidence="4" id="KW-1003">Cell membrane</keyword>
<dbReference type="PROSITE" id="PS00211">
    <property type="entry name" value="ABC_TRANSPORTER_1"/>
    <property type="match status" value="1"/>
</dbReference>
<comment type="caution">
    <text evidence="9">The sequence shown here is derived from an EMBL/GenBank/DDBJ whole genome shotgun (WGS) entry which is preliminary data.</text>
</comment>